<evidence type="ECO:0000256" key="5">
    <source>
        <dbReference type="ARBA" id="ARBA00023125"/>
    </source>
</evidence>
<dbReference type="InterPro" id="IPR043135">
    <property type="entry name" value="Fur_C"/>
</dbReference>
<feature type="binding site" evidence="7">
    <location>
        <position position="110"/>
    </location>
    <ligand>
        <name>Zn(2+)</name>
        <dbReference type="ChEBI" id="CHEBI:29105"/>
    </ligand>
</feature>
<evidence type="ECO:0000256" key="6">
    <source>
        <dbReference type="ARBA" id="ARBA00023163"/>
    </source>
</evidence>
<accession>A0A6I3XAF5</accession>
<evidence type="ECO:0000313" key="10">
    <source>
        <dbReference type="Proteomes" id="UP000431684"/>
    </source>
</evidence>
<evidence type="ECO:0000313" key="9">
    <source>
        <dbReference type="EMBL" id="MUI11600.1"/>
    </source>
</evidence>
<keyword evidence="2" id="KW-0678">Repressor</keyword>
<gene>
    <name evidence="9" type="ORF">GJV26_03750</name>
</gene>
<organism evidence="9 10">
    <name type="scientific">Pseudoduganella dura</name>
    <dbReference type="NCBI Taxonomy" id="321982"/>
    <lineage>
        <taxon>Bacteria</taxon>
        <taxon>Pseudomonadati</taxon>
        <taxon>Pseudomonadota</taxon>
        <taxon>Betaproteobacteria</taxon>
        <taxon>Burkholderiales</taxon>
        <taxon>Oxalobacteraceae</taxon>
        <taxon>Telluria group</taxon>
        <taxon>Pseudoduganella</taxon>
    </lineage>
</organism>
<evidence type="ECO:0000256" key="4">
    <source>
        <dbReference type="ARBA" id="ARBA00023015"/>
    </source>
</evidence>
<comment type="similarity">
    <text evidence="1">Belongs to the Fur family.</text>
</comment>
<dbReference type="Pfam" id="PF01475">
    <property type="entry name" value="FUR"/>
    <property type="match status" value="1"/>
</dbReference>
<dbReference type="RefSeq" id="WP_155707653.1">
    <property type="nucleotide sequence ID" value="NZ_BMWU01000003.1"/>
</dbReference>
<dbReference type="PANTHER" id="PTHR33202:SF7">
    <property type="entry name" value="FERRIC UPTAKE REGULATION PROTEIN"/>
    <property type="match status" value="1"/>
</dbReference>
<sequence>MNKALTTAHTASSATASAPRPEELIRATGARVTQPRIRVLGFLLGHDEPLTHHDILGRLPGAGFDAVTLYRVLEWLTEQGLAHRIAGGDGVWRFSANPGRDSHEHAHFQCTSCEAVTCVTDVPVPRKLKLPEGFTGDEIDLLIRGRCARCAAG</sequence>
<evidence type="ECO:0000256" key="2">
    <source>
        <dbReference type="ARBA" id="ARBA00022491"/>
    </source>
</evidence>
<feature type="binding site" evidence="7">
    <location>
        <position position="147"/>
    </location>
    <ligand>
        <name>Zn(2+)</name>
        <dbReference type="ChEBI" id="CHEBI:29105"/>
    </ligand>
</feature>
<keyword evidence="3 7" id="KW-0862">Zinc</keyword>
<feature type="binding site" evidence="7">
    <location>
        <position position="150"/>
    </location>
    <ligand>
        <name>Zn(2+)</name>
        <dbReference type="ChEBI" id="CHEBI:29105"/>
    </ligand>
</feature>
<evidence type="ECO:0000256" key="3">
    <source>
        <dbReference type="ARBA" id="ARBA00022833"/>
    </source>
</evidence>
<evidence type="ECO:0000256" key="8">
    <source>
        <dbReference type="SAM" id="MobiDB-lite"/>
    </source>
</evidence>
<dbReference type="SUPFAM" id="SSF46785">
    <property type="entry name" value="Winged helix' DNA-binding domain"/>
    <property type="match status" value="1"/>
</dbReference>
<dbReference type="GO" id="GO:0045892">
    <property type="term" value="P:negative regulation of DNA-templated transcription"/>
    <property type="evidence" value="ECO:0007669"/>
    <property type="project" value="TreeGrafter"/>
</dbReference>
<evidence type="ECO:0000256" key="7">
    <source>
        <dbReference type="PIRSR" id="PIRSR602481-1"/>
    </source>
</evidence>
<dbReference type="Gene3D" id="3.30.1490.190">
    <property type="match status" value="1"/>
</dbReference>
<dbReference type="PANTHER" id="PTHR33202">
    <property type="entry name" value="ZINC UPTAKE REGULATION PROTEIN"/>
    <property type="match status" value="1"/>
</dbReference>
<comment type="cofactor">
    <cofactor evidence="7">
        <name>Zn(2+)</name>
        <dbReference type="ChEBI" id="CHEBI:29105"/>
    </cofactor>
    <text evidence="7">Binds 1 zinc ion per subunit.</text>
</comment>
<dbReference type="GO" id="GO:1900376">
    <property type="term" value="P:regulation of secondary metabolite biosynthetic process"/>
    <property type="evidence" value="ECO:0007669"/>
    <property type="project" value="TreeGrafter"/>
</dbReference>
<feature type="binding site" evidence="7">
    <location>
        <position position="113"/>
    </location>
    <ligand>
        <name>Zn(2+)</name>
        <dbReference type="ChEBI" id="CHEBI:29105"/>
    </ligand>
</feature>
<dbReference type="InterPro" id="IPR002481">
    <property type="entry name" value="FUR"/>
</dbReference>
<reference evidence="9 10" key="1">
    <citation type="submission" date="2019-11" db="EMBL/GenBank/DDBJ databases">
        <title>Draft Genome Sequences of Six Type Strains of the Genus Massilia.</title>
        <authorList>
            <person name="Miess H."/>
            <person name="Frediansyah A."/>
            <person name="Goeker M."/>
            <person name="Gross H."/>
        </authorList>
    </citation>
    <scope>NUCLEOTIDE SEQUENCE [LARGE SCALE GENOMIC DNA]</scope>
    <source>
        <strain evidence="9 10">DSM 17513</strain>
    </source>
</reference>
<dbReference type="Gene3D" id="1.10.10.10">
    <property type="entry name" value="Winged helix-like DNA-binding domain superfamily/Winged helix DNA-binding domain"/>
    <property type="match status" value="1"/>
</dbReference>
<dbReference type="InterPro" id="IPR036388">
    <property type="entry name" value="WH-like_DNA-bd_sf"/>
</dbReference>
<feature type="region of interest" description="Disordered" evidence="8">
    <location>
        <begin position="1"/>
        <end position="23"/>
    </location>
</feature>
<dbReference type="AlphaFoldDB" id="A0A6I3XAF5"/>
<keyword evidence="4" id="KW-0805">Transcription regulation</keyword>
<evidence type="ECO:0000256" key="1">
    <source>
        <dbReference type="ARBA" id="ARBA00007957"/>
    </source>
</evidence>
<keyword evidence="6" id="KW-0804">Transcription</keyword>
<name>A0A6I3XAF5_9BURK</name>
<keyword evidence="7" id="KW-0479">Metal-binding</keyword>
<dbReference type="GO" id="GO:0008270">
    <property type="term" value="F:zinc ion binding"/>
    <property type="evidence" value="ECO:0007669"/>
    <property type="project" value="TreeGrafter"/>
</dbReference>
<dbReference type="EMBL" id="WNWM01000002">
    <property type="protein sequence ID" value="MUI11600.1"/>
    <property type="molecule type" value="Genomic_DNA"/>
</dbReference>
<dbReference type="GO" id="GO:0000976">
    <property type="term" value="F:transcription cis-regulatory region binding"/>
    <property type="evidence" value="ECO:0007669"/>
    <property type="project" value="TreeGrafter"/>
</dbReference>
<dbReference type="OrthoDB" id="8659436at2"/>
<protein>
    <submittedName>
        <fullName evidence="9">Transcriptional repressor</fullName>
    </submittedName>
</protein>
<dbReference type="GO" id="GO:0003700">
    <property type="term" value="F:DNA-binding transcription factor activity"/>
    <property type="evidence" value="ECO:0007669"/>
    <property type="project" value="InterPro"/>
</dbReference>
<dbReference type="Proteomes" id="UP000431684">
    <property type="component" value="Unassembled WGS sequence"/>
</dbReference>
<comment type="caution">
    <text evidence="9">The sequence shown here is derived from an EMBL/GenBank/DDBJ whole genome shotgun (WGS) entry which is preliminary data.</text>
</comment>
<proteinExistence type="inferred from homology"/>
<dbReference type="InterPro" id="IPR036390">
    <property type="entry name" value="WH_DNA-bd_sf"/>
</dbReference>
<keyword evidence="5" id="KW-0238">DNA-binding</keyword>
<feature type="compositionally biased region" description="Low complexity" evidence="8">
    <location>
        <begin position="1"/>
        <end position="18"/>
    </location>
</feature>
<keyword evidence="10" id="KW-1185">Reference proteome</keyword>